<dbReference type="RefSeq" id="WP_169240879.1">
    <property type="nucleotide sequence ID" value="NZ_JAAIIG010000003.1"/>
</dbReference>
<accession>A0A7Y0EXD4</accession>
<sequence length="80" mass="8723">MRIYPSVDSAFIEAEILDYLEVCKVSPEDFDIAGIVTECIEYLSRPDVTGPKPGYGSINAIDGGVFADILKRHDVSETVA</sequence>
<name>A0A7Y0EXD4_9BIFI</name>
<comment type="caution">
    <text evidence="1">The sequence shown here is derived from an EMBL/GenBank/DDBJ whole genome shotgun (WGS) entry which is preliminary data.</text>
</comment>
<dbReference type="EMBL" id="JAAIIG010000003">
    <property type="protein sequence ID" value="NMM98137.1"/>
    <property type="molecule type" value="Genomic_DNA"/>
</dbReference>
<organism evidence="1 2">
    <name type="scientific">Bifidobacterium olomucense</name>
    <dbReference type="NCBI Taxonomy" id="2675324"/>
    <lineage>
        <taxon>Bacteria</taxon>
        <taxon>Bacillati</taxon>
        <taxon>Actinomycetota</taxon>
        <taxon>Actinomycetes</taxon>
        <taxon>Bifidobacteriales</taxon>
        <taxon>Bifidobacteriaceae</taxon>
        <taxon>Bifidobacterium</taxon>
    </lineage>
</organism>
<gene>
    <name evidence="1" type="ORF">G1C97_1086</name>
</gene>
<keyword evidence="2" id="KW-1185">Reference proteome</keyword>
<evidence type="ECO:0000313" key="1">
    <source>
        <dbReference type="EMBL" id="NMM98137.1"/>
    </source>
</evidence>
<protein>
    <submittedName>
        <fullName evidence="1">Uncharacterized protein</fullName>
    </submittedName>
</protein>
<proteinExistence type="predicted"/>
<dbReference type="AlphaFoldDB" id="A0A7Y0EXD4"/>
<evidence type="ECO:0000313" key="2">
    <source>
        <dbReference type="Proteomes" id="UP000543419"/>
    </source>
</evidence>
<dbReference type="Proteomes" id="UP000543419">
    <property type="component" value="Unassembled WGS sequence"/>
</dbReference>
<reference evidence="1 2" key="1">
    <citation type="submission" date="2020-02" db="EMBL/GenBank/DDBJ databases">
        <title>Characterization of phylogenetic diversity of novel bifidobacterial species isolated in Czech ZOOs.</title>
        <authorList>
            <person name="Lugli G.A."/>
            <person name="Vera N.B."/>
            <person name="Ventura M."/>
        </authorList>
    </citation>
    <scope>NUCLEOTIDE SEQUENCE [LARGE SCALE GENOMIC DNA]</scope>
    <source>
        <strain evidence="1 2">DSM 109959</strain>
    </source>
</reference>